<evidence type="ECO:0000259" key="3">
    <source>
        <dbReference type="PROSITE" id="PS50801"/>
    </source>
</evidence>
<sequence length="727" mass="83248">MNQIEFTFSDMLAGYVTEFNPQKGSVGSFSLKTSDGRLFEVTLTANTYAELMRNLGEPYHDCTSQMVSFLVPNRYVFVYGIFYPETQQNKFEAKHIVFAGRTENEYLFEKPDWWTKQIRSLANFYLNAQFEDGEIDFRKYRTGIGLVGAKEGSNRQETDTISRLVYGFATAYMLTGEDRYLEAAEKGTEYLREHMRFLDNSEGIAYWYHAIDVKPDGSEQKIFSSEFGDDYNAIPAYEQIYALAGPTQTYRVTGDPRIMKDVELTVNLFNRYFLDKSDKGGFFSHIDPISFSPYSETLGHNRAKKNWNSVGDHAPAYLINLWLATGKEEYANFLESTFDTIEQRFPDYENSPFVQERFYEDWSHDTTWGWQQNRAVVGHNLKIAWNLMRMNNLKPKDKYVALAEKIAGIMPQVGSDLQRGGWYDVVERTLGSDEKFHRCVWHDRKAWWQQEQAILAYLILAGSSDKPDFLKLARESSAFYNAWFLDYEAGGIYFNVLANGLPYLLGTERGKGSHSMSGYHSFELAYLSTVYTNLLLTQQPMDLYFKPKPGGFENNILRVQPDILPPDSVHIGQVWINGQPYYDFDPNQLTVKLPLSQENLKVRVRIVPIKLFFDATCLEVTSDTAKISLKGLLDASGIEILEEELQKATTEPIKRVVLLLEDLECITSAGLRSLVFIKQKLGSDVEMQIVGAQENVKNFLMMSSFYQEVTLLDEEAIAPPPLAMATV</sequence>
<name>A0A2T1C4I0_9CYAN</name>
<reference evidence="4 5" key="1">
    <citation type="submission" date="2018-02" db="EMBL/GenBank/DDBJ databases">
        <authorList>
            <person name="Cohen D.B."/>
            <person name="Kent A.D."/>
        </authorList>
    </citation>
    <scope>NUCLEOTIDE SEQUENCE [LARGE SCALE GENOMIC DNA]</scope>
    <source>
        <strain evidence="4 5">CCAP 1448/3</strain>
    </source>
</reference>
<feature type="domain" description="STAS" evidence="3">
    <location>
        <begin position="627"/>
        <end position="727"/>
    </location>
</feature>
<dbReference type="InterPro" id="IPR010819">
    <property type="entry name" value="AGE/CE"/>
</dbReference>
<dbReference type="GO" id="GO:0005975">
    <property type="term" value="P:carbohydrate metabolic process"/>
    <property type="evidence" value="ECO:0007669"/>
    <property type="project" value="InterPro"/>
</dbReference>
<dbReference type="InterPro" id="IPR002645">
    <property type="entry name" value="STAS_dom"/>
</dbReference>
<dbReference type="SUPFAM" id="SSF48208">
    <property type="entry name" value="Six-hairpin glycosidases"/>
    <property type="match status" value="1"/>
</dbReference>
<dbReference type="EMBL" id="PVWJ01000040">
    <property type="protein sequence ID" value="PSB03134.1"/>
    <property type="molecule type" value="Genomic_DNA"/>
</dbReference>
<keyword evidence="5" id="KW-1185">Reference proteome</keyword>
<reference evidence="4 5" key="2">
    <citation type="submission" date="2018-03" db="EMBL/GenBank/DDBJ databases">
        <title>The ancient ancestry and fast evolution of plastids.</title>
        <authorList>
            <person name="Moore K.R."/>
            <person name="Magnabosco C."/>
            <person name="Momper L."/>
            <person name="Gold D.A."/>
            <person name="Bosak T."/>
            <person name="Fournier G.P."/>
        </authorList>
    </citation>
    <scope>NUCLEOTIDE SEQUENCE [LARGE SCALE GENOMIC DNA]</scope>
    <source>
        <strain evidence="4 5">CCAP 1448/3</strain>
    </source>
</reference>
<dbReference type="InterPro" id="IPR024705">
    <property type="entry name" value="Ssp411"/>
</dbReference>
<dbReference type="PANTHER" id="PTHR42899:SF1">
    <property type="entry name" value="SPERMATOGENESIS-ASSOCIATED PROTEIN 20"/>
    <property type="match status" value="1"/>
</dbReference>
<dbReference type="Gene3D" id="3.30.750.24">
    <property type="entry name" value="STAS domain"/>
    <property type="match status" value="1"/>
</dbReference>
<dbReference type="InterPro" id="IPR008928">
    <property type="entry name" value="6-hairpin_glycosidase_sf"/>
</dbReference>
<dbReference type="AlphaFoldDB" id="A0A2T1C4I0"/>
<dbReference type="InterPro" id="IPR012341">
    <property type="entry name" value="6hp_glycosidase-like_sf"/>
</dbReference>
<dbReference type="RefSeq" id="WP_106288503.1">
    <property type="nucleotide sequence ID" value="NZ_CAWNTC010000016.1"/>
</dbReference>
<dbReference type="PANTHER" id="PTHR42899">
    <property type="entry name" value="SPERMATOGENESIS-ASSOCIATED PROTEIN 20"/>
    <property type="match status" value="1"/>
</dbReference>
<comment type="caution">
    <text evidence="4">The sequence shown here is derived from an EMBL/GenBank/DDBJ whole genome shotgun (WGS) entry which is preliminary data.</text>
</comment>
<dbReference type="GO" id="GO:0016853">
    <property type="term" value="F:isomerase activity"/>
    <property type="evidence" value="ECO:0007669"/>
    <property type="project" value="UniProtKB-KW"/>
</dbReference>
<dbReference type="InterPro" id="IPR034116">
    <property type="entry name" value="AGE_dom"/>
</dbReference>
<accession>A0A2T1C4I0</accession>
<proteinExistence type="inferred from homology"/>
<evidence type="ECO:0000313" key="5">
    <source>
        <dbReference type="Proteomes" id="UP000238762"/>
    </source>
</evidence>
<gene>
    <name evidence="4" type="ORF">C7B64_10010</name>
</gene>
<dbReference type="Proteomes" id="UP000238762">
    <property type="component" value="Unassembled WGS sequence"/>
</dbReference>
<dbReference type="InterPro" id="IPR036513">
    <property type="entry name" value="STAS_dom_sf"/>
</dbReference>
<dbReference type="Pfam" id="PF01740">
    <property type="entry name" value="STAS"/>
    <property type="match status" value="1"/>
</dbReference>
<dbReference type="Pfam" id="PF07221">
    <property type="entry name" value="GlcNAc_2-epim"/>
    <property type="match status" value="1"/>
</dbReference>
<evidence type="ECO:0000256" key="1">
    <source>
        <dbReference type="ARBA" id="ARBA00008558"/>
    </source>
</evidence>
<dbReference type="SUPFAM" id="SSF52091">
    <property type="entry name" value="SpoIIaa-like"/>
    <property type="match status" value="1"/>
</dbReference>
<dbReference type="CDD" id="cd00249">
    <property type="entry name" value="AGE"/>
    <property type="match status" value="1"/>
</dbReference>
<protein>
    <submittedName>
        <fullName evidence="4">N-acyl-D-glucosamine 2-epimerase</fullName>
    </submittedName>
</protein>
<evidence type="ECO:0000256" key="2">
    <source>
        <dbReference type="ARBA" id="ARBA00023235"/>
    </source>
</evidence>
<organism evidence="4 5">
    <name type="scientific">Merismopedia glauca CCAP 1448/3</name>
    <dbReference type="NCBI Taxonomy" id="1296344"/>
    <lineage>
        <taxon>Bacteria</taxon>
        <taxon>Bacillati</taxon>
        <taxon>Cyanobacteriota</taxon>
        <taxon>Cyanophyceae</taxon>
        <taxon>Synechococcales</taxon>
        <taxon>Merismopediaceae</taxon>
        <taxon>Merismopedia</taxon>
    </lineage>
</organism>
<dbReference type="PROSITE" id="PS50801">
    <property type="entry name" value="STAS"/>
    <property type="match status" value="1"/>
</dbReference>
<dbReference type="CDD" id="cd07043">
    <property type="entry name" value="STAS_anti-anti-sigma_factors"/>
    <property type="match status" value="1"/>
</dbReference>
<evidence type="ECO:0000313" key="4">
    <source>
        <dbReference type="EMBL" id="PSB03134.1"/>
    </source>
</evidence>
<keyword evidence="2" id="KW-0413">Isomerase</keyword>
<comment type="similarity">
    <text evidence="1">Belongs to the N-acylglucosamine 2-epimerase family.</text>
</comment>
<dbReference type="OrthoDB" id="9794628at2"/>
<dbReference type="Gene3D" id="1.50.10.10">
    <property type="match status" value="1"/>
</dbReference>